<evidence type="ECO:0000256" key="1">
    <source>
        <dbReference type="SAM" id="MobiDB-lite"/>
    </source>
</evidence>
<comment type="caution">
    <text evidence="2">The sequence shown here is derived from an EMBL/GenBank/DDBJ whole genome shotgun (WGS) entry which is preliminary data.</text>
</comment>
<protein>
    <submittedName>
        <fullName evidence="2">Uncharacterized protein</fullName>
    </submittedName>
</protein>
<gene>
    <name evidence="2" type="ORF">HAX54_039041</name>
</gene>
<feature type="compositionally biased region" description="Acidic residues" evidence="1">
    <location>
        <begin position="61"/>
        <end position="70"/>
    </location>
</feature>
<feature type="region of interest" description="Disordered" evidence="1">
    <location>
        <begin position="27"/>
        <end position="73"/>
    </location>
</feature>
<proteinExistence type="predicted"/>
<sequence>MSLRLFYEKDNKCHTYDVKHFGSILATEKSSPLRASPSRGPTPLHNPGKIQLVKEGKTDESDVSEEDDPNMDPTEATELLAAKLESLMDQRTGPHIDREAGTLAAFIHTSLTGIPIVIPHGSK</sequence>
<name>A0ABS8SIS8_DATST</name>
<accession>A0ABS8SIS8</accession>
<evidence type="ECO:0000313" key="2">
    <source>
        <dbReference type="EMBL" id="MCD7458740.1"/>
    </source>
</evidence>
<dbReference type="EMBL" id="JACEIK010000538">
    <property type="protein sequence ID" value="MCD7458740.1"/>
    <property type="molecule type" value="Genomic_DNA"/>
</dbReference>
<evidence type="ECO:0000313" key="3">
    <source>
        <dbReference type="Proteomes" id="UP000823775"/>
    </source>
</evidence>
<dbReference type="Proteomes" id="UP000823775">
    <property type="component" value="Unassembled WGS sequence"/>
</dbReference>
<reference evidence="2 3" key="1">
    <citation type="journal article" date="2021" name="BMC Genomics">
        <title>Datura genome reveals duplications of psychoactive alkaloid biosynthetic genes and high mutation rate following tissue culture.</title>
        <authorList>
            <person name="Rajewski A."/>
            <person name="Carter-House D."/>
            <person name="Stajich J."/>
            <person name="Litt A."/>
        </authorList>
    </citation>
    <scope>NUCLEOTIDE SEQUENCE [LARGE SCALE GENOMIC DNA]</scope>
    <source>
        <strain evidence="2">AR-01</strain>
    </source>
</reference>
<organism evidence="2 3">
    <name type="scientific">Datura stramonium</name>
    <name type="common">Jimsonweed</name>
    <name type="synonym">Common thornapple</name>
    <dbReference type="NCBI Taxonomy" id="4076"/>
    <lineage>
        <taxon>Eukaryota</taxon>
        <taxon>Viridiplantae</taxon>
        <taxon>Streptophyta</taxon>
        <taxon>Embryophyta</taxon>
        <taxon>Tracheophyta</taxon>
        <taxon>Spermatophyta</taxon>
        <taxon>Magnoliopsida</taxon>
        <taxon>eudicotyledons</taxon>
        <taxon>Gunneridae</taxon>
        <taxon>Pentapetalae</taxon>
        <taxon>asterids</taxon>
        <taxon>lamiids</taxon>
        <taxon>Solanales</taxon>
        <taxon>Solanaceae</taxon>
        <taxon>Solanoideae</taxon>
        <taxon>Datureae</taxon>
        <taxon>Datura</taxon>
    </lineage>
</organism>
<keyword evidence="3" id="KW-1185">Reference proteome</keyword>